<dbReference type="InterPro" id="IPR005899">
    <property type="entry name" value="Na_pump_deCOase"/>
</dbReference>
<reference evidence="7" key="1">
    <citation type="submission" date="2018-05" db="EMBL/GenBank/DDBJ databases">
        <authorList>
            <person name="Lanie J.A."/>
            <person name="Ng W.-L."/>
            <person name="Kazmierczak K.M."/>
            <person name="Andrzejewski T.M."/>
            <person name="Davidsen T.M."/>
            <person name="Wayne K.J."/>
            <person name="Tettelin H."/>
            <person name="Glass J.I."/>
            <person name="Rusch D."/>
            <person name="Podicherti R."/>
            <person name="Tsui H.-C.T."/>
            <person name="Winkler M.E."/>
        </authorList>
    </citation>
    <scope>NUCLEOTIDE SEQUENCE</scope>
</reference>
<proteinExistence type="predicted"/>
<evidence type="ECO:0000256" key="3">
    <source>
        <dbReference type="ARBA" id="ARBA00022692"/>
    </source>
</evidence>
<feature type="transmembrane region" description="Helical" evidence="6">
    <location>
        <begin position="6"/>
        <end position="30"/>
    </location>
</feature>
<evidence type="ECO:0000256" key="6">
    <source>
        <dbReference type="SAM" id="Phobius"/>
    </source>
</evidence>
<evidence type="ECO:0000313" key="7">
    <source>
        <dbReference type="EMBL" id="SVB04561.1"/>
    </source>
</evidence>
<dbReference type="AlphaFoldDB" id="A0A382ATE1"/>
<dbReference type="PROSITE" id="PS51257">
    <property type="entry name" value="PROKAR_LIPOPROTEIN"/>
    <property type="match status" value="1"/>
</dbReference>
<evidence type="ECO:0000256" key="2">
    <source>
        <dbReference type="ARBA" id="ARBA00022475"/>
    </source>
</evidence>
<dbReference type="Pfam" id="PF04277">
    <property type="entry name" value="OAD_gamma"/>
    <property type="match status" value="1"/>
</dbReference>
<sequence length="83" mass="9376">MLWEGLKLMGVGMTTVMLFLMVMIACIEWVKHYTRKYTILEQQALQARRKSNPNSTETDTSSTVPVEVFSAAITAFESEKNTA</sequence>
<keyword evidence="2" id="KW-1003">Cell membrane</keyword>
<evidence type="ECO:0008006" key="8">
    <source>
        <dbReference type="Google" id="ProtNLM"/>
    </source>
</evidence>
<accession>A0A382ATE1</accession>
<evidence type="ECO:0000256" key="1">
    <source>
        <dbReference type="ARBA" id="ARBA00004236"/>
    </source>
</evidence>
<name>A0A382ATE1_9ZZZZ</name>
<keyword evidence="3 6" id="KW-0812">Transmembrane</keyword>
<gene>
    <name evidence="7" type="ORF">METZ01_LOCUS157415</name>
</gene>
<evidence type="ECO:0000256" key="4">
    <source>
        <dbReference type="ARBA" id="ARBA00022989"/>
    </source>
</evidence>
<keyword evidence="5 6" id="KW-0472">Membrane</keyword>
<keyword evidence="4 6" id="KW-1133">Transmembrane helix</keyword>
<dbReference type="GO" id="GO:0005886">
    <property type="term" value="C:plasma membrane"/>
    <property type="evidence" value="ECO:0007669"/>
    <property type="project" value="UniProtKB-SubCell"/>
</dbReference>
<evidence type="ECO:0000256" key="5">
    <source>
        <dbReference type="ARBA" id="ARBA00023136"/>
    </source>
</evidence>
<dbReference type="GO" id="GO:0015081">
    <property type="term" value="F:sodium ion transmembrane transporter activity"/>
    <property type="evidence" value="ECO:0007669"/>
    <property type="project" value="InterPro"/>
</dbReference>
<dbReference type="GO" id="GO:0036376">
    <property type="term" value="P:sodium ion export across plasma membrane"/>
    <property type="evidence" value="ECO:0007669"/>
    <property type="project" value="InterPro"/>
</dbReference>
<dbReference type="EMBL" id="UINC01026681">
    <property type="protein sequence ID" value="SVB04561.1"/>
    <property type="molecule type" value="Genomic_DNA"/>
</dbReference>
<comment type="subcellular location">
    <subcellularLocation>
        <location evidence="1">Cell membrane</location>
    </subcellularLocation>
</comment>
<protein>
    <recommendedName>
        <fullName evidence="8">Oxaloacetate decarboxylase gamma chain</fullName>
    </recommendedName>
</protein>
<organism evidence="7">
    <name type="scientific">marine metagenome</name>
    <dbReference type="NCBI Taxonomy" id="408172"/>
    <lineage>
        <taxon>unclassified sequences</taxon>
        <taxon>metagenomes</taxon>
        <taxon>ecological metagenomes</taxon>
    </lineage>
</organism>